<protein>
    <recommendedName>
        <fullName evidence="2">SHOCT domain-containing protein</fullName>
    </recommendedName>
</protein>
<proteinExistence type="predicted"/>
<dbReference type="AlphaFoldDB" id="A0A645G146"/>
<dbReference type="EMBL" id="VSSQ01067203">
    <property type="protein sequence ID" value="MPN19610.1"/>
    <property type="molecule type" value="Genomic_DNA"/>
</dbReference>
<keyword evidence="1" id="KW-1133">Transmembrane helix</keyword>
<keyword evidence="1" id="KW-0812">Transmembrane</keyword>
<keyword evidence="1" id="KW-0472">Membrane</keyword>
<comment type="caution">
    <text evidence="3">The sequence shown here is derived from an EMBL/GenBank/DDBJ whole genome shotgun (WGS) entry which is preliminary data.</text>
</comment>
<reference evidence="3" key="1">
    <citation type="submission" date="2019-08" db="EMBL/GenBank/DDBJ databases">
        <authorList>
            <person name="Kucharzyk K."/>
            <person name="Murdoch R.W."/>
            <person name="Higgins S."/>
            <person name="Loffler F."/>
        </authorList>
    </citation>
    <scope>NUCLEOTIDE SEQUENCE</scope>
</reference>
<dbReference type="Pfam" id="PF09851">
    <property type="entry name" value="SHOCT"/>
    <property type="match status" value="1"/>
</dbReference>
<evidence type="ECO:0000259" key="2">
    <source>
        <dbReference type="Pfam" id="PF09851"/>
    </source>
</evidence>
<name>A0A645G146_9ZZZZ</name>
<evidence type="ECO:0000256" key="1">
    <source>
        <dbReference type="SAM" id="Phobius"/>
    </source>
</evidence>
<gene>
    <name evidence="3" type="ORF">SDC9_166982</name>
</gene>
<feature type="domain" description="SHOCT" evidence="2">
    <location>
        <begin position="49"/>
        <end position="74"/>
    </location>
</feature>
<sequence length="75" mass="8642">MGNYGYGMMGYGGMFFGLIFWILIIVVAYLLIKKLLEQNKNPGVEGKSALDIAKERYVKGEITEEEFEEMKRRLT</sequence>
<evidence type="ECO:0000313" key="3">
    <source>
        <dbReference type="EMBL" id="MPN19610.1"/>
    </source>
</evidence>
<dbReference type="InterPro" id="IPR018649">
    <property type="entry name" value="SHOCT"/>
</dbReference>
<feature type="transmembrane region" description="Helical" evidence="1">
    <location>
        <begin position="12"/>
        <end position="32"/>
    </location>
</feature>
<accession>A0A645G146</accession>
<organism evidence="3">
    <name type="scientific">bioreactor metagenome</name>
    <dbReference type="NCBI Taxonomy" id="1076179"/>
    <lineage>
        <taxon>unclassified sequences</taxon>
        <taxon>metagenomes</taxon>
        <taxon>ecological metagenomes</taxon>
    </lineage>
</organism>